<reference evidence="15" key="1">
    <citation type="submission" date="2007-03" db="EMBL/GenBank/DDBJ databases">
        <authorList>
            <person name="Paulsen I."/>
        </authorList>
    </citation>
    <scope>NUCLEOTIDE SEQUENCE</scope>
    <source>
        <strain evidence="15">VEG</strain>
    </source>
</reference>
<feature type="region of interest" description="Disordered" evidence="11">
    <location>
        <begin position="1"/>
        <end position="65"/>
    </location>
</feature>
<dbReference type="CDD" id="cd07895">
    <property type="entry name" value="Adenylation_mRNA_capping"/>
    <property type="match status" value="1"/>
</dbReference>
<reference evidence="15" key="3">
    <citation type="submission" date="2013-08" db="EMBL/GenBank/DDBJ databases">
        <authorList>
            <person name="Sibley D."/>
            <person name="Venepally P."/>
            <person name="Karamycheva S."/>
            <person name="Hadjithomas M."/>
            <person name="Khan A."/>
            <person name="Brunk B."/>
            <person name="Roos D."/>
            <person name="Caler E."/>
            <person name="Lorenzi H."/>
        </authorList>
    </citation>
    <scope>NUCLEOTIDE SEQUENCE</scope>
    <source>
        <strain evidence="15">VEG</strain>
    </source>
</reference>
<dbReference type="SUPFAM" id="SSF56091">
    <property type="entry name" value="DNA ligase/mRNA capping enzyme, catalytic domain"/>
    <property type="match status" value="1"/>
</dbReference>
<keyword evidence="9" id="KW-0539">Nucleus</keyword>
<feature type="compositionally biased region" description="Basic and acidic residues" evidence="11">
    <location>
        <begin position="14"/>
        <end position="26"/>
    </location>
</feature>
<dbReference type="PANTHER" id="PTHR10367:SF17">
    <property type="entry name" value="MRNA-CAPPING ENZYME"/>
    <property type="match status" value="1"/>
</dbReference>
<dbReference type="Pfam" id="PF01331">
    <property type="entry name" value="mRNA_cap_enzyme"/>
    <property type="match status" value="2"/>
</dbReference>
<dbReference type="OMA" id="KDYYVCE"/>
<dbReference type="STRING" id="432359.B6KR52"/>
<dbReference type="EC" id="2.7.7.50" evidence="2"/>
<evidence type="ECO:0000256" key="2">
    <source>
        <dbReference type="ARBA" id="ARBA00012475"/>
    </source>
</evidence>
<accession>A0A0F7V190</accession>
<dbReference type="Gene3D" id="3.30.470.30">
    <property type="entry name" value="DNA ligase/mRNA capping enzyme"/>
    <property type="match status" value="1"/>
</dbReference>
<organism evidence="15 16">
    <name type="scientific">Toxoplasma gondii (strain ATCC 50861 / VEG)</name>
    <dbReference type="NCBI Taxonomy" id="432359"/>
    <lineage>
        <taxon>Eukaryota</taxon>
        <taxon>Sar</taxon>
        <taxon>Alveolata</taxon>
        <taxon>Apicomplexa</taxon>
        <taxon>Conoidasida</taxon>
        <taxon>Coccidia</taxon>
        <taxon>Eucoccidiorida</taxon>
        <taxon>Eimeriorina</taxon>
        <taxon>Sarcocystidae</taxon>
        <taxon>Toxoplasma</taxon>
    </lineage>
</organism>
<evidence type="ECO:0000256" key="9">
    <source>
        <dbReference type="ARBA" id="ARBA00023242"/>
    </source>
</evidence>
<evidence type="ECO:0000259" key="13">
    <source>
        <dbReference type="Pfam" id="PF03919"/>
    </source>
</evidence>
<keyword evidence="4 15" id="KW-0808">Transferase</keyword>
<dbReference type="InterPro" id="IPR012340">
    <property type="entry name" value="NA-bd_OB-fold"/>
</dbReference>
<accession>A0A0N5EBW5</accession>
<dbReference type="SUPFAM" id="SSF50249">
    <property type="entry name" value="Nucleic acid-binding proteins"/>
    <property type="match status" value="1"/>
</dbReference>
<dbReference type="GO" id="GO:0004484">
    <property type="term" value="F:mRNA guanylyltransferase activity"/>
    <property type="evidence" value="ECO:0007669"/>
    <property type="project" value="UniProtKB-EC"/>
</dbReference>
<reference evidence="14" key="4">
    <citation type="journal article" date="2015" name="PLoS ONE">
        <title>Comprehensive Evaluation of Toxoplasma gondii VEG and Neospora caninum LIV Genomes with Tachyzoite Stage Transcriptome and Proteome Defines Novel Transcript Features.</title>
        <authorList>
            <person name="Ramaprasad A."/>
            <person name="Mourier T."/>
            <person name="Naeem R."/>
            <person name="Malas T.B."/>
            <person name="Moussa E."/>
            <person name="Panigrahi A."/>
            <person name="Vermont S.J."/>
            <person name="Otto T.D."/>
            <person name="Wastling J."/>
            <person name="Pain A."/>
        </authorList>
    </citation>
    <scope>NUCLEOTIDE SEQUENCE</scope>
    <source>
        <strain evidence="14">VEG</strain>
    </source>
</reference>
<feature type="compositionally biased region" description="Low complexity" evidence="11">
    <location>
        <begin position="27"/>
        <end position="61"/>
    </location>
</feature>
<dbReference type="Gene3D" id="2.40.50.140">
    <property type="entry name" value="Nucleic acid-binding proteins"/>
    <property type="match status" value="1"/>
</dbReference>
<evidence type="ECO:0000256" key="11">
    <source>
        <dbReference type="SAM" id="MobiDB-lite"/>
    </source>
</evidence>
<evidence type="ECO:0000256" key="5">
    <source>
        <dbReference type="ARBA" id="ARBA00022695"/>
    </source>
</evidence>
<reference evidence="16" key="2">
    <citation type="submission" date="2008-03" db="EMBL/GenBank/DDBJ databases">
        <title>Annotation of Toxoplasma gondii VEG.</title>
        <authorList>
            <person name="Lorenzi H."/>
            <person name="Inman J."/>
            <person name="Amedeo P."/>
            <person name="Brunk B."/>
            <person name="Roos D."/>
            <person name="Caler E."/>
        </authorList>
    </citation>
    <scope>NUCLEOTIDE SEQUENCE [LARGE SCALE GENOMIC DNA]</scope>
    <source>
        <strain evidence="16">ATCC 50861 / VEG</strain>
    </source>
</reference>
<evidence type="ECO:0000256" key="10">
    <source>
        <dbReference type="ARBA" id="ARBA00044624"/>
    </source>
</evidence>
<dbReference type="PANTHER" id="PTHR10367">
    <property type="entry name" value="MRNA-CAPPING ENZYME"/>
    <property type="match status" value="1"/>
</dbReference>
<evidence type="ECO:0000256" key="1">
    <source>
        <dbReference type="ARBA" id="ARBA00004123"/>
    </source>
</evidence>
<dbReference type="InterPro" id="IPR013846">
    <property type="entry name" value="mRNA_cap_enzyme_C"/>
</dbReference>
<gene>
    <name evidence="14" type="ORF">BN1205_106720</name>
    <name evidence="15" type="ORF">TGVEG_305320</name>
</gene>
<feature type="region of interest" description="Disordered" evidence="11">
    <location>
        <begin position="236"/>
        <end position="267"/>
    </location>
</feature>
<name>B6KR52_TOXGV</name>
<evidence type="ECO:0000313" key="15">
    <source>
        <dbReference type="EMBL" id="ESS29053.1"/>
    </source>
</evidence>
<dbReference type="EMBL" id="AAYL02000318">
    <property type="protein sequence ID" value="ESS29053.1"/>
    <property type="molecule type" value="Genomic_DNA"/>
</dbReference>
<evidence type="ECO:0000256" key="4">
    <source>
        <dbReference type="ARBA" id="ARBA00022679"/>
    </source>
</evidence>
<accession>B6KR52</accession>
<dbReference type="InterPro" id="IPR001339">
    <property type="entry name" value="mRNA_cap_enzyme_adenylation"/>
</dbReference>
<keyword evidence="5 15" id="KW-0548">Nucleotidyltransferase</keyword>
<dbReference type="Pfam" id="PF03919">
    <property type="entry name" value="mRNA_cap_C"/>
    <property type="match status" value="1"/>
</dbReference>
<dbReference type="GO" id="GO:0005524">
    <property type="term" value="F:ATP binding"/>
    <property type="evidence" value="ECO:0007669"/>
    <property type="project" value="InterPro"/>
</dbReference>
<feature type="domain" description="mRNA capping enzyme C-terminal" evidence="13">
    <location>
        <begin position="439"/>
        <end position="479"/>
    </location>
</feature>
<evidence type="ECO:0000313" key="16">
    <source>
        <dbReference type="Proteomes" id="UP000002226"/>
    </source>
</evidence>
<accession>S8GG19</accession>
<dbReference type="GO" id="GO:0005634">
    <property type="term" value="C:nucleus"/>
    <property type="evidence" value="ECO:0007669"/>
    <property type="project" value="UniProtKB-SubCell"/>
</dbReference>
<dbReference type="VEuPathDB" id="ToxoDB:TGVEG_305320"/>
<dbReference type="PaxDb" id="5811-TGME49_105320"/>
<evidence type="ECO:0000313" key="14">
    <source>
        <dbReference type="EMBL" id="CEL76203.1"/>
    </source>
</evidence>
<comment type="subcellular location">
    <subcellularLocation>
        <location evidence="1">Nucleus</location>
    </subcellularLocation>
</comment>
<feature type="domain" description="mRNA capping enzyme adenylation" evidence="12">
    <location>
        <begin position="265"/>
        <end position="326"/>
    </location>
</feature>
<keyword evidence="8" id="KW-0342">GTP-binding</keyword>
<keyword evidence="3" id="KW-0507">mRNA processing</keyword>
<evidence type="ECO:0000256" key="6">
    <source>
        <dbReference type="ARBA" id="ARBA00022741"/>
    </source>
</evidence>
<proteinExistence type="predicted"/>
<sequence length="509" mass="56738">MNALHSEAIPPPPEDGRRTAHGEKLRSSSSSSPSSSPSSSSPSSSSSSSSSSSPSSSSSSPVHSLAVSPAELPGILEGDASGLLPPEQAQRVRERVRKMCGWSRDSFPGGQPVSLSKSNLTELFRNPYVACEKTDGIRFLLLAASGCIFLIGRKEEVRMIPDKFLPRKGRLHEPQQLTLLDGELVMDRLPNGESVARYLIYDAICIERDESIKELNLMGRLAAVAERVVAPLRELEEEERMQSERNEAARESHANDGTGEAQLAKTGRTKGKNSLEIYLKDFFEIFDLLHIQRMALRLPHESDGIIFTPVNLPYATGTCRQLLKWKPPHLNTVDFSADALYDEQGVPRLFQLYIADHGVRVFKGEFLAPYGKLYKELLQMASSTRLSGTIVECFWFASPPVYTFVPSLRSAEDSRSDKEVCRWRAWNAAKPLYDVENGTWKEGGWVAERIRTDKSLPNSFQVMKKVQQSIDDSITFRTLLREAERYRIHGKKTVGEGCTLPPDHKKKAS</sequence>
<dbReference type="GO" id="GO:0005525">
    <property type="term" value="F:GTP binding"/>
    <property type="evidence" value="ECO:0007669"/>
    <property type="project" value="UniProtKB-KW"/>
</dbReference>
<evidence type="ECO:0000256" key="7">
    <source>
        <dbReference type="ARBA" id="ARBA00023042"/>
    </source>
</evidence>
<dbReference type="AlphaFoldDB" id="B6KR52"/>
<dbReference type="InterPro" id="IPR051029">
    <property type="entry name" value="mRNA_Capping_Enz/RNA_Phosphat"/>
</dbReference>
<protein>
    <recommendedName>
        <fullName evidence="2">mRNA guanylyltransferase</fullName>
        <ecNumber evidence="2">2.7.7.50</ecNumber>
    </recommendedName>
</protein>
<feature type="compositionally biased region" description="Basic and acidic residues" evidence="11">
    <location>
        <begin position="240"/>
        <end position="254"/>
    </location>
</feature>
<dbReference type="eggNOG" id="KOG2386">
    <property type="taxonomic scope" value="Eukaryota"/>
</dbReference>
<evidence type="ECO:0000256" key="8">
    <source>
        <dbReference type="ARBA" id="ARBA00023134"/>
    </source>
</evidence>
<feature type="domain" description="mRNA capping enzyme adenylation" evidence="12">
    <location>
        <begin position="111"/>
        <end position="245"/>
    </location>
</feature>
<dbReference type="GO" id="GO:0006370">
    <property type="term" value="P:7-methylguanosine mRNA capping"/>
    <property type="evidence" value="ECO:0007669"/>
    <property type="project" value="UniProtKB-KW"/>
</dbReference>
<evidence type="ECO:0000259" key="12">
    <source>
        <dbReference type="Pfam" id="PF01331"/>
    </source>
</evidence>
<keyword evidence="6" id="KW-0547">Nucleotide-binding</keyword>
<evidence type="ECO:0000256" key="3">
    <source>
        <dbReference type="ARBA" id="ARBA00022664"/>
    </source>
</evidence>
<dbReference type="EMBL" id="LN714499">
    <property type="protein sequence ID" value="CEL76203.1"/>
    <property type="molecule type" value="Genomic_DNA"/>
</dbReference>
<comment type="catalytic activity">
    <reaction evidence="10">
        <text>a 5'-end diphospho-ribonucleoside in mRNA + GTP + H(+) = a 5'-end (5'-triphosphoguanosine)-ribonucleoside in mRNA + diphosphate</text>
        <dbReference type="Rhea" id="RHEA:67012"/>
        <dbReference type="Rhea" id="RHEA-COMP:17165"/>
        <dbReference type="Rhea" id="RHEA-COMP:17166"/>
        <dbReference type="ChEBI" id="CHEBI:15378"/>
        <dbReference type="ChEBI" id="CHEBI:33019"/>
        <dbReference type="ChEBI" id="CHEBI:37565"/>
        <dbReference type="ChEBI" id="CHEBI:167616"/>
        <dbReference type="ChEBI" id="CHEBI:167617"/>
        <dbReference type="EC" id="2.7.7.50"/>
    </reaction>
    <physiologicalReaction direction="left-to-right" evidence="10">
        <dbReference type="Rhea" id="RHEA:67013"/>
    </physiologicalReaction>
</comment>
<dbReference type="Proteomes" id="UP000002226">
    <property type="component" value="Unassembled WGS sequence"/>
</dbReference>
<keyword evidence="7" id="KW-0506">mRNA capping</keyword>
<accession>B9QM65</accession>
<dbReference type="OrthoDB" id="200924at2759"/>
<keyword evidence="16" id="KW-1185">Reference proteome</keyword>